<evidence type="ECO:0000313" key="1">
    <source>
        <dbReference type="EMBL" id="MDF3842993.1"/>
    </source>
</evidence>
<comment type="caution">
    <text evidence="1">The sequence shown here is derived from an EMBL/GenBank/DDBJ whole genome shotgun (WGS) entry which is preliminary data.</text>
</comment>
<protein>
    <recommendedName>
        <fullName evidence="3">Acyl-protein synthetase LuxE domain-containing protein</fullName>
    </recommendedName>
</protein>
<evidence type="ECO:0000313" key="2">
    <source>
        <dbReference type="Proteomes" id="UP001220662"/>
    </source>
</evidence>
<dbReference type="EMBL" id="JARJLR010000246">
    <property type="protein sequence ID" value="MDF3842993.1"/>
    <property type="molecule type" value="Genomic_DNA"/>
</dbReference>
<reference evidence="1" key="1">
    <citation type="submission" date="2023-03" db="EMBL/GenBank/DDBJ databases">
        <title>Draft assemblies of triclosan tolerant bacteria isolated from returned activated sludge.</title>
        <authorList>
            <person name="Van Hamelsveld S."/>
        </authorList>
    </citation>
    <scope>NUCLEOTIDE SEQUENCE</scope>
    <source>
        <strain evidence="1">GW210015_S63</strain>
    </source>
</reference>
<name>A0AAW6P675_9PSED</name>
<sequence>MSITTKTDWLLTDPPMLADYSLHSWEHLPREEIDALQLAGLQQRFAQLRDAIPMLRKLADAEGVEGVEQVEDVVPLLFDHSMYKSYPPALLEGNRFAQLNRWLAKLTTHPVAEVDVSPCQSIDQWLEVMDAALPELRISHSTGTSGTVSFLPHSQSELDKNGAMKQMSVWNLGAPLRGERPELHVAYPFFRSGYSSHLRGNDGIVKHLLRDEDHFHAAYPARMSSDVLYLSARVKAAQAKGTLDRLQINPALLARKQEHEALQAQMPTHLKRFFQQVSQELRGKRIFVWATWNLLHNMAKAGLEAGLEAVFADNSYVSTGGGAKGLVQPPGWREDILRFTGAKQLHELYAMSEVLATHMRCEHGHYHLSHLAIPYVLDPQSSQPLPRHGRVTGRAAFFDLGADSRWGGFISGDEITLEWDQPCPCGRTSRYIVGEVQRYSEKSGGDDKITCAGTESAHQEAMDFLNTLGE</sequence>
<dbReference type="InterPro" id="IPR042099">
    <property type="entry name" value="ANL_N_sf"/>
</dbReference>
<dbReference type="Gene3D" id="3.40.50.12780">
    <property type="entry name" value="N-terminal domain of ligase-like"/>
    <property type="match status" value="1"/>
</dbReference>
<gene>
    <name evidence="1" type="ORF">P3W55_14875</name>
</gene>
<dbReference type="AlphaFoldDB" id="A0AAW6P675"/>
<proteinExistence type="predicted"/>
<dbReference type="RefSeq" id="WP_276214847.1">
    <property type="nucleotide sequence ID" value="NZ_JARJLR010000246.1"/>
</dbReference>
<dbReference type="Proteomes" id="UP001220662">
    <property type="component" value="Unassembled WGS sequence"/>
</dbReference>
<accession>A0AAW6P675</accession>
<evidence type="ECO:0008006" key="3">
    <source>
        <dbReference type="Google" id="ProtNLM"/>
    </source>
</evidence>
<organism evidence="1 2">
    <name type="scientific">Pseudomonas citronellolis</name>
    <dbReference type="NCBI Taxonomy" id="53408"/>
    <lineage>
        <taxon>Bacteria</taxon>
        <taxon>Pseudomonadati</taxon>
        <taxon>Pseudomonadota</taxon>
        <taxon>Gammaproteobacteria</taxon>
        <taxon>Pseudomonadales</taxon>
        <taxon>Pseudomonadaceae</taxon>
        <taxon>Pseudomonas</taxon>
    </lineage>
</organism>